<dbReference type="RefSeq" id="WP_104303851.1">
    <property type="nucleotide sequence ID" value="NZ_PSNX01000018.1"/>
</dbReference>
<evidence type="ECO:0008006" key="3">
    <source>
        <dbReference type="Google" id="ProtNLM"/>
    </source>
</evidence>
<keyword evidence="2" id="KW-1185">Reference proteome</keyword>
<accession>A0A2S5SQH2</accession>
<dbReference type="AlphaFoldDB" id="A0A2S5SQH2"/>
<reference evidence="1 2" key="1">
    <citation type="submission" date="2018-02" db="EMBL/GenBank/DDBJ databases">
        <title>Reclassifiation of [Polyangium] brachysporum DSM 7029 as Guopingzhaonella breviflexa gen. nov., sp. nov., a member of the family Comamonadaceae.</title>
        <authorList>
            <person name="Tang B."/>
        </authorList>
    </citation>
    <scope>NUCLEOTIDE SEQUENCE [LARGE SCALE GENOMIC DNA]</scope>
    <source>
        <strain evidence="1 2">BCRC 80649</strain>
    </source>
</reference>
<dbReference type="Pfam" id="PF12487">
    <property type="entry name" value="DUF3703"/>
    <property type="match status" value="1"/>
</dbReference>
<gene>
    <name evidence="1" type="ORF">C1704_16565</name>
</gene>
<protein>
    <recommendedName>
        <fullName evidence="3">DUF3703 domain-containing protein</fullName>
    </recommendedName>
</protein>
<comment type="caution">
    <text evidence="1">The sequence shown here is derived from an EMBL/GenBank/DDBJ whole genome shotgun (WGS) entry which is preliminary data.</text>
</comment>
<dbReference type="Proteomes" id="UP000238605">
    <property type="component" value="Unassembled WGS sequence"/>
</dbReference>
<dbReference type="EMBL" id="PSNX01000018">
    <property type="protein sequence ID" value="PPE64998.1"/>
    <property type="molecule type" value="Genomic_DNA"/>
</dbReference>
<organism evidence="1 2">
    <name type="scientific">Caldimonas caldifontis</name>
    <dbReference type="NCBI Taxonomy" id="1452508"/>
    <lineage>
        <taxon>Bacteria</taxon>
        <taxon>Pseudomonadati</taxon>
        <taxon>Pseudomonadota</taxon>
        <taxon>Betaproteobacteria</taxon>
        <taxon>Burkholderiales</taxon>
        <taxon>Sphaerotilaceae</taxon>
        <taxon>Caldimonas</taxon>
    </lineage>
</organism>
<dbReference type="OrthoDB" id="330101at2"/>
<name>A0A2S5SQH2_9BURK</name>
<evidence type="ECO:0000313" key="1">
    <source>
        <dbReference type="EMBL" id="PPE64998.1"/>
    </source>
</evidence>
<proteinExistence type="predicted"/>
<dbReference type="InterPro" id="IPR022172">
    <property type="entry name" value="DUF3703"/>
</dbReference>
<sequence length="134" mass="14877">MSSTSFNPAVFDRLLALSAAPGAWPSEERWRYLEAAHVVGQTRFVPHLKTHARMLALAWHTRDWPEVAGQMFRLALVPLGHTLGRLPLGNPGRSNVSAFRPFAVREDLQATINAVSKDLALARRDVTERDPGGR</sequence>
<evidence type="ECO:0000313" key="2">
    <source>
        <dbReference type="Proteomes" id="UP000238605"/>
    </source>
</evidence>